<protein>
    <recommendedName>
        <fullName evidence="3">RRM domain-containing protein</fullName>
    </recommendedName>
</protein>
<evidence type="ECO:0000313" key="5">
    <source>
        <dbReference type="Proteomes" id="UP000591131"/>
    </source>
</evidence>
<feature type="non-terminal residue" evidence="4">
    <location>
        <position position="1"/>
    </location>
</feature>
<name>A0A7J6KQT1_PERCH</name>
<reference evidence="4 5" key="1">
    <citation type="submission" date="2020-04" db="EMBL/GenBank/DDBJ databases">
        <title>Perkinsus chesapeaki whole genome sequence.</title>
        <authorList>
            <person name="Bogema D.R."/>
        </authorList>
    </citation>
    <scope>NUCLEOTIDE SEQUENCE [LARGE SCALE GENOMIC DNA]</scope>
    <source>
        <strain evidence="4">ATCC PRA-425</strain>
    </source>
</reference>
<dbReference type="Gene3D" id="3.30.70.330">
    <property type="match status" value="1"/>
</dbReference>
<keyword evidence="5" id="KW-1185">Reference proteome</keyword>
<dbReference type="Pfam" id="PF00076">
    <property type="entry name" value="RRM_1"/>
    <property type="match status" value="1"/>
</dbReference>
<feature type="compositionally biased region" description="Polar residues" evidence="2">
    <location>
        <begin position="16"/>
        <end position="27"/>
    </location>
</feature>
<gene>
    <name evidence="4" type="ORF">FOL47_002708</name>
</gene>
<proteinExistence type="predicted"/>
<dbReference type="InterPro" id="IPR000504">
    <property type="entry name" value="RRM_dom"/>
</dbReference>
<dbReference type="Proteomes" id="UP000591131">
    <property type="component" value="Unassembled WGS sequence"/>
</dbReference>
<sequence>MVPLDNPSPILEQASLPRNNDSNTDGLNTVLDPPSRSSSLWRASPGARPERSGDIVTQLLDFMTNETSSSTVHNFNDEPARALERDSEHGGGGGPNSIQPWFVLGYDDITDKDTKRRSGYPLSMCVQGDDNYFQLSEDDLRKVFRRYGEVSIIEVIGPEKDVAHVYYKQLTDAQNAVQDLNDKMLKGVEGVLRVAWGLYTTPSSFTNDITRIDGYRNTLSFDNDAATPGIVDLTPCIYTPVDVLSSIMQQSNHAIEGSEGEEEEEQTMSQLMSELRTGSSPFGYDASPWSECRPFSTACIPEDRCETFDEEEDDYAVKEDDIIKECDVHPKGIVSSSATERKSRSPSKTSSPRGGGGGGPIRKFTCRFDIGIDNDKEFQ</sequence>
<dbReference type="PROSITE" id="PS50102">
    <property type="entry name" value="RRM"/>
    <property type="match status" value="1"/>
</dbReference>
<dbReference type="EMBL" id="JAAPAO010001771">
    <property type="protein sequence ID" value="KAF4648866.1"/>
    <property type="molecule type" value="Genomic_DNA"/>
</dbReference>
<dbReference type="InterPro" id="IPR012677">
    <property type="entry name" value="Nucleotide-bd_a/b_plait_sf"/>
</dbReference>
<evidence type="ECO:0000256" key="2">
    <source>
        <dbReference type="SAM" id="MobiDB-lite"/>
    </source>
</evidence>
<keyword evidence="1" id="KW-0694">RNA-binding</keyword>
<evidence type="ECO:0000256" key="1">
    <source>
        <dbReference type="PROSITE-ProRule" id="PRU00176"/>
    </source>
</evidence>
<dbReference type="GO" id="GO:0003723">
    <property type="term" value="F:RNA binding"/>
    <property type="evidence" value="ECO:0007669"/>
    <property type="project" value="UniProtKB-UniRule"/>
</dbReference>
<feature type="region of interest" description="Disordered" evidence="2">
    <location>
        <begin position="252"/>
        <end position="277"/>
    </location>
</feature>
<evidence type="ECO:0000259" key="3">
    <source>
        <dbReference type="PROSITE" id="PS50102"/>
    </source>
</evidence>
<organism evidence="4 5">
    <name type="scientific">Perkinsus chesapeaki</name>
    <name type="common">Clam parasite</name>
    <name type="synonym">Perkinsus andrewsi</name>
    <dbReference type="NCBI Taxonomy" id="330153"/>
    <lineage>
        <taxon>Eukaryota</taxon>
        <taxon>Sar</taxon>
        <taxon>Alveolata</taxon>
        <taxon>Perkinsozoa</taxon>
        <taxon>Perkinsea</taxon>
        <taxon>Perkinsida</taxon>
        <taxon>Perkinsidae</taxon>
        <taxon>Perkinsus</taxon>
    </lineage>
</organism>
<comment type="caution">
    <text evidence="4">The sequence shown here is derived from an EMBL/GenBank/DDBJ whole genome shotgun (WGS) entry which is preliminary data.</text>
</comment>
<dbReference type="OrthoDB" id="434669at2759"/>
<feature type="region of interest" description="Disordered" evidence="2">
    <location>
        <begin position="328"/>
        <end position="379"/>
    </location>
</feature>
<feature type="domain" description="RRM" evidence="3">
    <location>
        <begin position="122"/>
        <end position="187"/>
    </location>
</feature>
<dbReference type="AlphaFoldDB" id="A0A7J6KQT1"/>
<dbReference type="SUPFAM" id="SSF54928">
    <property type="entry name" value="RNA-binding domain, RBD"/>
    <property type="match status" value="1"/>
</dbReference>
<accession>A0A7J6KQT1</accession>
<evidence type="ECO:0000313" key="4">
    <source>
        <dbReference type="EMBL" id="KAF4648866.1"/>
    </source>
</evidence>
<feature type="compositionally biased region" description="Polar residues" evidence="2">
    <location>
        <begin position="267"/>
        <end position="277"/>
    </location>
</feature>
<feature type="region of interest" description="Disordered" evidence="2">
    <location>
        <begin position="1"/>
        <end position="52"/>
    </location>
</feature>
<dbReference type="InterPro" id="IPR035979">
    <property type="entry name" value="RBD_domain_sf"/>
</dbReference>